<feature type="compositionally biased region" description="Polar residues" evidence="11">
    <location>
        <begin position="11"/>
        <end position="21"/>
    </location>
</feature>
<evidence type="ECO:0000256" key="11">
    <source>
        <dbReference type="SAM" id="MobiDB-lite"/>
    </source>
</evidence>
<dbReference type="PANTHER" id="PTHR11085">
    <property type="entry name" value="NAD-DEPENDENT PROTEIN DEACYLASE SIRTUIN-5, MITOCHONDRIAL-RELATED"/>
    <property type="match status" value="1"/>
</dbReference>
<dbReference type="GO" id="GO:0033553">
    <property type="term" value="C:rDNA heterochromatin"/>
    <property type="evidence" value="ECO:0007669"/>
    <property type="project" value="TreeGrafter"/>
</dbReference>
<feature type="compositionally biased region" description="Polar residues" evidence="11">
    <location>
        <begin position="615"/>
        <end position="625"/>
    </location>
</feature>
<evidence type="ECO:0000256" key="3">
    <source>
        <dbReference type="ARBA" id="ARBA00006924"/>
    </source>
</evidence>
<evidence type="ECO:0000256" key="6">
    <source>
        <dbReference type="ARBA" id="ARBA00022723"/>
    </source>
</evidence>
<dbReference type="CDD" id="cd01408">
    <property type="entry name" value="SIRT1"/>
    <property type="match status" value="1"/>
</dbReference>
<feature type="binding site" evidence="10">
    <location>
        <position position="284"/>
    </location>
    <ligand>
        <name>Zn(2+)</name>
        <dbReference type="ChEBI" id="CHEBI:29105"/>
    </ligand>
</feature>
<dbReference type="Gene3D" id="3.40.50.1220">
    <property type="entry name" value="TPP-binding domain"/>
    <property type="match status" value="1"/>
</dbReference>
<feature type="compositionally biased region" description="Polar residues" evidence="11">
    <location>
        <begin position="470"/>
        <end position="480"/>
    </location>
</feature>
<dbReference type="InterPro" id="IPR026590">
    <property type="entry name" value="Ssirtuin_cat_dom"/>
</dbReference>
<comment type="subcellular location">
    <subcellularLocation>
        <location evidence="2">Nucleus</location>
    </subcellularLocation>
</comment>
<feature type="compositionally biased region" description="Polar residues" evidence="11">
    <location>
        <begin position="45"/>
        <end position="54"/>
    </location>
</feature>
<dbReference type="GO" id="GO:0017136">
    <property type="term" value="F:histone deacetylase activity, NAD-dependent"/>
    <property type="evidence" value="ECO:0007669"/>
    <property type="project" value="TreeGrafter"/>
</dbReference>
<dbReference type="STRING" id="188477.A0A433U8F0"/>
<evidence type="ECO:0000256" key="4">
    <source>
        <dbReference type="ARBA" id="ARBA00012928"/>
    </source>
</evidence>
<evidence type="ECO:0000256" key="2">
    <source>
        <dbReference type="ARBA" id="ARBA00004123"/>
    </source>
</evidence>
<feature type="compositionally biased region" description="Low complexity" evidence="11">
    <location>
        <begin position="630"/>
        <end position="642"/>
    </location>
</feature>
<keyword evidence="8" id="KW-0520">NAD</keyword>
<dbReference type="PROSITE" id="PS50305">
    <property type="entry name" value="SIRTUIN"/>
    <property type="match status" value="1"/>
</dbReference>
<reference evidence="13 14" key="1">
    <citation type="submission" date="2019-01" db="EMBL/GenBank/DDBJ databases">
        <title>A draft genome assembly of the solar-powered sea slug Elysia chlorotica.</title>
        <authorList>
            <person name="Cai H."/>
            <person name="Li Q."/>
            <person name="Fang X."/>
            <person name="Li J."/>
            <person name="Curtis N.E."/>
            <person name="Altenburger A."/>
            <person name="Shibata T."/>
            <person name="Feng M."/>
            <person name="Maeda T."/>
            <person name="Schwartz J.A."/>
            <person name="Shigenobu S."/>
            <person name="Lundholm N."/>
            <person name="Nishiyama T."/>
            <person name="Yang H."/>
            <person name="Hasebe M."/>
            <person name="Li S."/>
            <person name="Pierce S.K."/>
            <person name="Wang J."/>
        </authorList>
    </citation>
    <scope>NUCLEOTIDE SEQUENCE [LARGE SCALE GENOMIC DNA]</scope>
    <source>
        <strain evidence="13">EC2010</strain>
        <tissue evidence="13">Whole organism of an adult</tissue>
    </source>
</reference>
<comment type="caution">
    <text evidence="13">The sequence shown here is derived from an EMBL/GenBank/DDBJ whole genome shotgun (WGS) entry which is preliminary data.</text>
</comment>
<dbReference type="GO" id="GO:0002039">
    <property type="term" value="F:p53 binding"/>
    <property type="evidence" value="ECO:0007669"/>
    <property type="project" value="TreeGrafter"/>
</dbReference>
<evidence type="ECO:0000256" key="1">
    <source>
        <dbReference type="ARBA" id="ARBA00001947"/>
    </source>
</evidence>
<feature type="binding site" evidence="10">
    <location>
        <position position="287"/>
    </location>
    <ligand>
        <name>Zn(2+)</name>
        <dbReference type="ChEBI" id="CHEBI:29105"/>
    </ligand>
</feature>
<dbReference type="InterPro" id="IPR003000">
    <property type="entry name" value="Sirtuin"/>
</dbReference>
<comment type="cofactor">
    <cofactor evidence="1">
        <name>Zn(2+)</name>
        <dbReference type="ChEBI" id="CHEBI:29105"/>
    </cofactor>
</comment>
<dbReference type="PANTHER" id="PTHR11085:SF9">
    <property type="entry name" value="NAD-DEPENDENT PROTEIN DEACETYLASE SIRTUIN-1"/>
    <property type="match status" value="1"/>
</dbReference>
<keyword evidence="7 10" id="KW-0862">Zinc</keyword>
<dbReference type="SUPFAM" id="SSF52467">
    <property type="entry name" value="DHS-like NAD/FAD-binding domain"/>
    <property type="match status" value="1"/>
</dbReference>
<dbReference type="EMBL" id="RQTK01000040">
    <property type="protein sequence ID" value="RUS90093.1"/>
    <property type="molecule type" value="Genomic_DNA"/>
</dbReference>
<evidence type="ECO:0000313" key="13">
    <source>
        <dbReference type="EMBL" id="RUS90093.1"/>
    </source>
</evidence>
<feature type="compositionally biased region" description="Low complexity" evidence="11">
    <location>
        <begin position="668"/>
        <end position="683"/>
    </location>
</feature>
<keyword evidence="6 10" id="KW-0479">Metal-binding</keyword>
<dbReference type="Pfam" id="PF02146">
    <property type="entry name" value="SIR2"/>
    <property type="match status" value="1"/>
</dbReference>
<keyword evidence="14" id="KW-1185">Reference proteome</keyword>
<dbReference type="InterPro" id="IPR029035">
    <property type="entry name" value="DHS-like_NAD/FAD-binding_dom"/>
</dbReference>
<dbReference type="InterPro" id="IPR026591">
    <property type="entry name" value="Sirtuin_cat_small_dom_sf"/>
</dbReference>
<dbReference type="AlphaFoldDB" id="A0A433U8F0"/>
<accession>A0A433U8F0</accession>
<feature type="region of interest" description="Disordered" evidence="11">
    <location>
        <begin position="431"/>
        <end position="505"/>
    </location>
</feature>
<evidence type="ECO:0000256" key="10">
    <source>
        <dbReference type="PROSITE-ProRule" id="PRU00236"/>
    </source>
</evidence>
<protein>
    <recommendedName>
        <fullName evidence="4">protein acetyllysine N-acetyltransferase</fullName>
        <ecNumber evidence="4">2.3.1.286</ecNumber>
    </recommendedName>
</protein>
<feature type="compositionally biased region" description="Acidic residues" evidence="11">
    <location>
        <begin position="546"/>
        <end position="571"/>
    </location>
</feature>
<dbReference type="OrthoDB" id="424302at2759"/>
<feature type="region of interest" description="Disordered" evidence="11">
    <location>
        <begin position="1"/>
        <end position="90"/>
    </location>
</feature>
<name>A0A433U8F0_ELYCH</name>
<dbReference type="GO" id="GO:0005637">
    <property type="term" value="C:nuclear inner membrane"/>
    <property type="evidence" value="ECO:0007669"/>
    <property type="project" value="TreeGrafter"/>
</dbReference>
<dbReference type="FunFam" id="3.30.1600.10:FF:000013">
    <property type="entry name" value="NAD-dependent protein deacetylase sirtuin-1"/>
    <property type="match status" value="1"/>
</dbReference>
<dbReference type="GO" id="GO:0005654">
    <property type="term" value="C:nucleoplasm"/>
    <property type="evidence" value="ECO:0007669"/>
    <property type="project" value="TreeGrafter"/>
</dbReference>
<feature type="region of interest" description="Disordered" evidence="11">
    <location>
        <begin position="543"/>
        <end position="710"/>
    </location>
</feature>
<dbReference type="Proteomes" id="UP000271974">
    <property type="component" value="Unassembled WGS sequence"/>
</dbReference>
<dbReference type="GO" id="GO:0070403">
    <property type="term" value="F:NAD+ binding"/>
    <property type="evidence" value="ECO:0007669"/>
    <property type="project" value="InterPro"/>
</dbReference>
<keyword evidence="5" id="KW-0808">Transferase</keyword>
<feature type="binding site" evidence="10">
    <location>
        <position position="311"/>
    </location>
    <ligand>
        <name>Zn(2+)</name>
        <dbReference type="ChEBI" id="CHEBI:29105"/>
    </ligand>
</feature>
<evidence type="ECO:0000256" key="9">
    <source>
        <dbReference type="ARBA" id="ARBA00023242"/>
    </source>
</evidence>
<dbReference type="GO" id="GO:0046872">
    <property type="term" value="F:metal ion binding"/>
    <property type="evidence" value="ECO:0007669"/>
    <property type="project" value="UniProtKB-KW"/>
</dbReference>
<evidence type="ECO:0000256" key="7">
    <source>
        <dbReference type="ARBA" id="ARBA00022833"/>
    </source>
</evidence>
<feature type="binding site" evidence="10">
    <location>
        <position position="308"/>
    </location>
    <ligand>
        <name>Zn(2+)</name>
        <dbReference type="ChEBI" id="CHEBI:29105"/>
    </ligand>
</feature>
<dbReference type="InterPro" id="IPR050134">
    <property type="entry name" value="NAD-dep_sirtuin_deacylases"/>
</dbReference>
<keyword evidence="9" id="KW-0539">Nucleus</keyword>
<evidence type="ECO:0000256" key="5">
    <source>
        <dbReference type="ARBA" id="ARBA00022679"/>
    </source>
</evidence>
<feature type="compositionally biased region" description="Polar residues" evidence="11">
    <location>
        <begin position="433"/>
        <end position="452"/>
    </location>
</feature>
<feature type="active site" description="Proton acceptor" evidence="10">
    <location>
        <position position="276"/>
    </location>
</feature>
<feature type="compositionally biased region" description="Basic and acidic residues" evidence="11">
    <location>
        <begin position="453"/>
        <end position="463"/>
    </location>
</feature>
<feature type="compositionally biased region" description="Basic and acidic residues" evidence="11">
    <location>
        <begin position="573"/>
        <end position="614"/>
    </location>
</feature>
<evidence type="ECO:0000259" key="12">
    <source>
        <dbReference type="PROSITE" id="PS50305"/>
    </source>
</evidence>
<dbReference type="EC" id="2.3.1.286" evidence="4"/>
<organism evidence="13 14">
    <name type="scientific">Elysia chlorotica</name>
    <name type="common">Eastern emerald elysia</name>
    <name type="synonym">Sea slug</name>
    <dbReference type="NCBI Taxonomy" id="188477"/>
    <lineage>
        <taxon>Eukaryota</taxon>
        <taxon>Metazoa</taxon>
        <taxon>Spiralia</taxon>
        <taxon>Lophotrochozoa</taxon>
        <taxon>Mollusca</taxon>
        <taxon>Gastropoda</taxon>
        <taxon>Heterobranchia</taxon>
        <taxon>Euthyneura</taxon>
        <taxon>Panpulmonata</taxon>
        <taxon>Sacoglossa</taxon>
        <taxon>Placobranchoidea</taxon>
        <taxon>Plakobranchidae</taxon>
        <taxon>Elysia</taxon>
    </lineage>
</organism>
<proteinExistence type="inferred from homology"/>
<sequence length="710" mass="77214">MGTEDDLPTNGPESVSKSVNQPAVEEAAGSSSSDPPKDQIRPAVPTSTLTSENVNAHAVNGGCQGSPCRSEDGDNSSDVSEISDLSHESWQPVQGPISWVHEQMRKGQSPRSILEKLVPKGTVIPEGLDVVTLWKIIISIVSEPPRRKKLDGINTLDDVIQLLKTCKKIIVLTGAGVSVSCGIPDFRSKDGVYARLAKDFPNLPDPQAMFDIHFFRSDPRPFYKFAKEIYPGQFNPSLCHHFIRLLETKGKLLRNYTQNIDTLEQEAGIERVVQCHGSFATASCAVCGYKVNSSIIKEDIFKQIIPRCPHCPADNEQAVMKPDIVFFGESLPEHFHNLMTADKEECDLLIVIGSSLKVRPVALIPNSLPAGVPQILINRERLHYLNFDVELLGNCDNIVAELCRRLGETWDHVVPQEPLLEQAKKQKLLNDAADSSCSNPQTSEGSLITSSDSHAKDETHKTVDGAATNFEVSKGNSGKNEANCMDGLDEKDGNSPQSDDEPGDSIEDLQRAWSERPRVSIAERLAEHQVLFIPPSRYIFKGAEVYSDESESEDDEDSENEDEENTNENGEEMSSRDVEESSSREVDESSSREVEESGSREVEESSSREVDGADQRSTMSSSDNIHSTEESSGASAESQQAGDSTQGSRETSAARRVHNGTTGVATLEESSSSAADASSSVSEGNVDALETSGGRQEKADCAVTSSGDLS</sequence>
<evidence type="ECO:0000256" key="8">
    <source>
        <dbReference type="ARBA" id="ARBA00023027"/>
    </source>
</evidence>
<evidence type="ECO:0000313" key="14">
    <source>
        <dbReference type="Proteomes" id="UP000271974"/>
    </source>
</evidence>
<comment type="similarity">
    <text evidence="3">Belongs to the sirtuin family. Class I subfamily.</text>
</comment>
<dbReference type="Gene3D" id="3.30.1600.10">
    <property type="entry name" value="SIR2/SIRT2 'Small Domain"/>
    <property type="match status" value="1"/>
</dbReference>
<dbReference type="GO" id="GO:0003714">
    <property type="term" value="F:transcription corepressor activity"/>
    <property type="evidence" value="ECO:0007669"/>
    <property type="project" value="TreeGrafter"/>
</dbReference>
<gene>
    <name evidence="13" type="ORF">EGW08_002135</name>
</gene>
<feature type="domain" description="Deacetylase sirtuin-type" evidence="12">
    <location>
        <begin position="149"/>
        <end position="409"/>
    </location>
</feature>